<feature type="domain" description="Glycosyltransferase 2-like" evidence="2">
    <location>
        <begin position="8"/>
        <end position="169"/>
    </location>
</feature>
<dbReference type="PANTHER" id="PTHR43685">
    <property type="entry name" value="GLYCOSYLTRANSFERASE"/>
    <property type="match status" value="1"/>
</dbReference>
<evidence type="ECO:0000313" key="3">
    <source>
        <dbReference type="EMBL" id="MBB5322516.1"/>
    </source>
</evidence>
<name>A0A840UN60_9GAMM</name>
<dbReference type="InterPro" id="IPR029044">
    <property type="entry name" value="Nucleotide-diphossugar_trans"/>
</dbReference>
<sequence length="321" mass="37112">MEKGPFFSVVIPLFNKKPHIKRSIRSVLRQKYSDFELIVVDDGSTDEGLHELEEFSDDRLKSFRKSNGGVSSARNLGIEKSKSKYIAFLDADDEWEPLFLSNIYGMIQKYPRAGMYTASFTLIDRTNTRTKIVGNGLTELSSREYFRACRKRKATINNSSSTVVRRDLLLKACCFSETLDTYEDWNLWYKIALMSNVVSTSEVLVNIYRDAINRSDVDKPLTKYLLAYETLVCDIERFVQINDLELKEVTPVFCEKIQSLLKGGVVAKNWEFIVNLKKSELYKYSSFSQRILLSPLVFQALLGVYEVLVHLGIYGYRRRRK</sequence>
<dbReference type="InterPro" id="IPR001173">
    <property type="entry name" value="Glyco_trans_2-like"/>
</dbReference>
<dbReference type="RefSeq" id="WP_183705784.1">
    <property type="nucleotide sequence ID" value="NZ_JACHFE010000009.1"/>
</dbReference>
<dbReference type="Gene3D" id="3.90.550.10">
    <property type="entry name" value="Spore Coat Polysaccharide Biosynthesis Protein SpsA, Chain A"/>
    <property type="match status" value="1"/>
</dbReference>
<feature type="transmembrane region" description="Helical" evidence="1">
    <location>
        <begin position="296"/>
        <end position="316"/>
    </location>
</feature>
<dbReference type="InterPro" id="IPR050834">
    <property type="entry name" value="Glycosyltransf_2"/>
</dbReference>
<keyword evidence="3" id="KW-0808">Transferase</keyword>
<keyword evidence="4" id="KW-1185">Reference proteome</keyword>
<keyword evidence="1" id="KW-1133">Transmembrane helix</keyword>
<evidence type="ECO:0000259" key="2">
    <source>
        <dbReference type="Pfam" id="PF00535"/>
    </source>
</evidence>
<organism evidence="3 4">
    <name type="scientific">Marinobacter oulmenensis</name>
    <dbReference type="NCBI Taxonomy" id="643747"/>
    <lineage>
        <taxon>Bacteria</taxon>
        <taxon>Pseudomonadati</taxon>
        <taxon>Pseudomonadota</taxon>
        <taxon>Gammaproteobacteria</taxon>
        <taxon>Pseudomonadales</taxon>
        <taxon>Marinobacteraceae</taxon>
        <taxon>Marinobacter</taxon>
    </lineage>
</organism>
<dbReference type="Pfam" id="PF00535">
    <property type="entry name" value="Glycos_transf_2"/>
    <property type="match status" value="1"/>
</dbReference>
<dbReference type="PANTHER" id="PTHR43685:SF2">
    <property type="entry name" value="GLYCOSYLTRANSFERASE 2-LIKE DOMAIN-CONTAINING PROTEIN"/>
    <property type="match status" value="1"/>
</dbReference>
<protein>
    <submittedName>
        <fullName evidence="3">Glycosyltransferase involved in cell wall biosynthesis</fullName>
    </submittedName>
</protein>
<dbReference type="CDD" id="cd00761">
    <property type="entry name" value="Glyco_tranf_GTA_type"/>
    <property type="match status" value="1"/>
</dbReference>
<dbReference type="Proteomes" id="UP000591735">
    <property type="component" value="Unassembled WGS sequence"/>
</dbReference>
<dbReference type="EMBL" id="JACHFE010000009">
    <property type="protein sequence ID" value="MBB5322516.1"/>
    <property type="molecule type" value="Genomic_DNA"/>
</dbReference>
<comment type="caution">
    <text evidence="3">The sequence shown here is derived from an EMBL/GenBank/DDBJ whole genome shotgun (WGS) entry which is preliminary data.</text>
</comment>
<evidence type="ECO:0000313" key="4">
    <source>
        <dbReference type="Proteomes" id="UP000591735"/>
    </source>
</evidence>
<reference evidence="3 4" key="1">
    <citation type="submission" date="2020-08" db="EMBL/GenBank/DDBJ databases">
        <title>Genomic Encyclopedia of Type Strains, Phase IV (KMG-IV): sequencing the most valuable type-strain genomes for metagenomic binning, comparative biology and taxonomic classification.</title>
        <authorList>
            <person name="Goeker M."/>
        </authorList>
    </citation>
    <scope>NUCLEOTIDE SEQUENCE [LARGE SCALE GENOMIC DNA]</scope>
    <source>
        <strain evidence="3 4">DSM 22359</strain>
    </source>
</reference>
<evidence type="ECO:0000256" key="1">
    <source>
        <dbReference type="SAM" id="Phobius"/>
    </source>
</evidence>
<dbReference type="SUPFAM" id="SSF53448">
    <property type="entry name" value="Nucleotide-diphospho-sugar transferases"/>
    <property type="match status" value="1"/>
</dbReference>
<gene>
    <name evidence="3" type="ORF">HNR38_003023</name>
</gene>
<dbReference type="AlphaFoldDB" id="A0A840UN60"/>
<dbReference type="GO" id="GO:0016740">
    <property type="term" value="F:transferase activity"/>
    <property type="evidence" value="ECO:0007669"/>
    <property type="project" value="UniProtKB-KW"/>
</dbReference>
<proteinExistence type="predicted"/>
<keyword evidence="1" id="KW-0812">Transmembrane</keyword>
<keyword evidence="1" id="KW-0472">Membrane</keyword>
<accession>A0A840UN60</accession>